<feature type="signal peptide" evidence="1">
    <location>
        <begin position="1"/>
        <end position="31"/>
    </location>
</feature>
<dbReference type="EMBL" id="DF237311">
    <property type="protein sequence ID" value="GAQ87580.1"/>
    <property type="molecule type" value="Genomic_DNA"/>
</dbReference>
<keyword evidence="3" id="KW-1185">Reference proteome</keyword>
<gene>
    <name evidence="2" type="ORF">KFL_003620110</name>
</gene>
<reference evidence="2 3" key="1">
    <citation type="journal article" date="2014" name="Nat. Commun.">
        <title>Klebsormidium flaccidum genome reveals primary factors for plant terrestrial adaptation.</title>
        <authorList>
            <person name="Hori K."/>
            <person name="Maruyama F."/>
            <person name="Fujisawa T."/>
            <person name="Togashi T."/>
            <person name="Yamamoto N."/>
            <person name="Seo M."/>
            <person name="Sato S."/>
            <person name="Yamada T."/>
            <person name="Mori H."/>
            <person name="Tajima N."/>
            <person name="Moriyama T."/>
            <person name="Ikeuchi M."/>
            <person name="Watanabe M."/>
            <person name="Wada H."/>
            <person name="Kobayashi K."/>
            <person name="Saito M."/>
            <person name="Masuda T."/>
            <person name="Sasaki-Sekimoto Y."/>
            <person name="Mashiguchi K."/>
            <person name="Awai K."/>
            <person name="Shimojima M."/>
            <person name="Masuda S."/>
            <person name="Iwai M."/>
            <person name="Nobusawa T."/>
            <person name="Narise T."/>
            <person name="Kondo S."/>
            <person name="Saito H."/>
            <person name="Sato R."/>
            <person name="Murakawa M."/>
            <person name="Ihara Y."/>
            <person name="Oshima-Yamada Y."/>
            <person name="Ohtaka K."/>
            <person name="Satoh M."/>
            <person name="Sonobe K."/>
            <person name="Ishii M."/>
            <person name="Ohtani R."/>
            <person name="Kanamori-Sato M."/>
            <person name="Honoki R."/>
            <person name="Miyazaki D."/>
            <person name="Mochizuki H."/>
            <person name="Umetsu J."/>
            <person name="Higashi K."/>
            <person name="Shibata D."/>
            <person name="Kamiya Y."/>
            <person name="Sato N."/>
            <person name="Nakamura Y."/>
            <person name="Tabata S."/>
            <person name="Ida S."/>
            <person name="Kurokawa K."/>
            <person name="Ohta H."/>
        </authorList>
    </citation>
    <scope>NUCLEOTIDE SEQUENCE [LARGE SCALE GENOMIC DNA]</scope>
    <source>
        <strain evidence="2 3">NIES-2285</strain>
    </source>
</reference>
<protein>
    <submittedName>
        <fullName evidence="2">Uncharacterized protein</fullName>
    </submittedName>
</protein>
<evidence type="ECO:0000313" key="2">
    <source>
        <dbReference type="EMBL" id="GAQ87580.1"/>
    </source>
</evidence>
<dbReference type="AlphaFoldDB" id="A0A1Y1I9G0"/>
<organism evidence="2 3">
    <name type="scientific">Klebsormidium nitens</name>
    <name type="common">Green alga</name>
    <name type="synonym">Ulothrix nitens</name>
    <dbReference type="NCBI Taxonomy" id="105231"/>
    <lineage>
        <taxon>Eukaryota</taxon>
        <taxon>Viridiplantae</taxon>
        <taxon>Streptophyta</taxon>
        <taxon>Klebsormidiophyceae</taxon>
        <taxon>Klebsormidiales</taxon>
        <taxon>Klebsormidiaceae</taxon>
        <taxon>Klebsormidium</taxon>
    </lineage>
</organism>
<accession>A0A1Y1I9G0</accession>
<dbReference type="OrthoDB" id="2176501at2759"/>
<keyword evidence="1" id="KW-0732">Signal</keyword>
<evidence type="ECO:0000313" key="3">
    <source>
        <dbReference type="Proteomes" id="UP000054558"/>
    </source>
</evidence>
<feature type="chain" id="PRO_5013027941" evidence="1">
    <location>
        <begin position="32"/>
        <end position="308"/>
    </location>
</feature>
<dbReference type="Proteomes" id="UP000054558">
    <property type="component" value="Unassembled WGS sequence"/>
</dbReference>
<proteinExistence type="predicted"/>
<evidence type="ECO:0000256" key="1">
    <source>
        <dbReference type="SAM" id="SignalP"/>
    </source>
</evidence>
<sequence>MAPRSLLGSWKLSALFKLVFIAAVFVQEGESLTLEVTVHVNGSTTLPDPSLLNAFLRKQSGSVNPARCYLTTLQMSAEDLVHQVLSRLIPLKLHVQFERYVVDPVYAGPQGASQEDCDNIVRVRERWTTVPEPDTSERTHQESFTVTVDPPSRRVCICELEEKLQDFSERVSTNQACPENVGGEMVPLCAAISSGLFLYRLISVFTHDMTVGFKLAPNRTLADLPRFITPPNPTISLWYTEIAHVGTGHVVRIGEFRGAATVWSSSGTDALGTQPEVAAVKEDLEWLLALICGRCPHTYDGILAGCHA</sequence>
<name>A0A1Y1I9G0_KLENI</name>